<protein>
    <submittedName>
        <fullName evidence="3">Uncharacterized protein</fullName>
    </submittedName>
</protein>
<dbReference type="Proteomes" id="UP001279734">
    <property type="component" value="Unassembled WGS sequence"/>
</dbReference>
<evidence type="ECO:0000313" key="3">
    <source>
        <dbReference type="EMBL" id="GMH18375.1"/>
    </source>
</evidence>
<keyword evidence="2" id="KW-0732">Signal</keyword>
<gene>
    <name evidence="3" type="ORF">Nepgr_020216</name>
</gene>
<sequence length="158" mass="17744">MGRRMLWRFLLNTLGKLFRAPSTSYITIRVTNVRNWLGQLLVVMAKLQRMLNRLGRSVRRSQHVLLILFLLRGLVRGHVLLKLTSPSGMAISISNEFEAPEALPVKGSMDICDMGPIFAFEAGAFVEELSSPIVRSPRRDGEESMPAKKGATVMRVSY</sequence>
<feature type="region of interest" description="Disordered" evidence="1">
    <location>
        <begin position="136"/>
        <end position="158"/>
    </location>
</feature>
<dbReference type="AlphaFoldDB" id="A0AAD3XVZ2"/>
<evidence type="ECO:0000313" key="4">
    <source>
        <dbReference type="Proteomes" id="UP001279734"/>
    </source>
</evidence>
<evidence type="ECO:0000256" key="1">
    <source>
        <dbReference type="SAM" id="MobiDB-lite"/>
    </source>
</evidence>
<name>A0AAD3XVZ2_NEPGR</name>
<proteinExistence type="predicted"/>
<feature type="signal peptide" evidence="2">
    <location>
        <begin position="1"/>
        <end position="20"/>
    </location>
</feature>
<comment type="caution">
    <text evidence="3">The sequence shown here is derived from an EMBL/GenBank/DDBJ whole genome shotgun (WGS) entry which is preliminary data.</text>
</comment>
<accession>A0AAD3XVZ2</accession>
<evidence type="ECO:0000256" key="2">
    <source>
        <dbReference type="SAM" id="SignalP"/>
    </source>
</evidence>
<feature type="chain" id="PRO_5042206537" evidence="2">
    <location>
        <begin position="21"/>
        <end position="158"/>
    </location>
</feature>
<organism evidence="3 4">
    <name type="scientific">Nepenthes gracilis</name>
    <name type="common">Slender pitcher plant</name>
    <dbReference type="NCBI Taxonomy" id="150966"/>
    <lineage>
        <taxon>Eukaryota</taxon>
        <taxon>Viridiplantae</taxon>
        <taxon>Streptophyta</taxon>
        <taxon>Embryophyta</taxon>
        <taxon>Tracheophyta</taxon>
        <taxon>Spermatophyta</taxon>
        <taxon>Magnoliopsida</taxon>
        <taxon>eudicotyledons</taxon>
        <taxon>Gunneridae</taxon>
        <taxon>Pentapetalae</taxon>
        <taxon>Caryophyllales</taxon>
        <taxon>Nepenthaceae</taxon>
        <taxon>Nepenthes</taxon>
    </lineage>
</organism>
<reference evidence="3" key="1">
    <citation type="submission" date="2023-05" db="EMBL/GenBank/DDBJ databases">
        <title>Nepenthes gracilis genome sequencing.</title>
        <authorList>
            <person name="Fukushima K."/>
        </authorList>
    </citation>
    <scope>NUCLEOTIDE SEQUENCE</scope>
    <source>
        <strain evidence="3">SING2019-196</strain>
    </source>
</reference>
<keyword evidence="4" id="KW-1185">Reference proteome</keyword>
<feature type="compositionally biased region" description="Basic and acidic residues" evidence="1">
    <location>
        <begin position="137"/>
        <end position="146"/>
    </location>
</feature>
<dbReference type="EMBL" id="BSYO01000019">
    <property type="protein sequence ID" value="GMH18375.1"/>
    <property type="molecule type" value="Genomic_DNA"/>
</dbReference>